<proteinExistence type="predicted"/>
<keyword evidence="3" id="KW-1185">Reference proteome</keyword>
<organism evidence="2 3">
    <name type="scientific">Saprolegnia diclina (strain VS20)</name>
    <dbReference type="NCBI Taxonomy" id="1156394"/>
    <lineage>
        <taxon>Eukaryota</taxon>
        <taxon>Sar</taxon>
        <taxon>Stramenopiles</taxon>
        <taxon>Oomycota</taxon>
        <taxon>Saprolegniomycetes</taxon>
        <taxon>Saprolegniales</taxon>
        <taxon>Saprolegniaceae</taxon>
        <taxon>Saprolegnia</taxon>
    </lineage>
</organism>
<evidence type="ECO:0000313" key="3">
    <source>
        <dbReference type="Proteomes" id="UP000030762"/>
    </source>
</evidence>
<accession>T0RFJ8</accession>
<dbReference type="GeneID" id="19954492"/>
<dbReference type="EMBL" id="JH767194">
    <property type="protein sequence ID" value="EQC28437.1"/>
    <property type="molecule type" value="Genomic_DNA"/>
</dbReference>
<dbReference type="InParanoid" id="T0RFJ8"/>
<dbReference type="AlphaFoldDB" id="T0RFJ8"/>
<evidence type="ECO:0000313" key="2">
    <source>
        <dbReference type="EMBL" id="EQC28437.1"/>
    </source>
</evidence>
<dbReference type="VEuPathDB" id="FungiDB:SDRG_13765"/>
<reference evidence="2 3" key="1">
    <citation type="submission" date="2012-04" db="EMBL/GenBank/DDBJ databases">
        <title>The Genome Sequence of Saprolegnia declina VS20.</title>
        <authorList>
            <consortium name="The Broad Institute Genome Sequencing Platform"/>
            <person name="Russ C."/>
            <person name="Nusbaum C."/>
            <person name="Tyler B."/>
            <person name="van West P."/>
            <person name="Dieguez-Uribeondo J."/>
            <person name="de Bruijn I."/>
            <person name="Tripathy S."/>
            <person name="Jiang R."/>
            <person name="Young S.K."/>
            <person name="Zeng Q."/>
            <person name="Gargeya S."/>
            <person name="Fitzgerald M."/>
            <person name="Haas B."/>
            <person name="Abouelleil A."/>
            <person name="Alvarado L."/>
            <person name="Arachchi H.M."/>
            <person name="Berlin A."/>
            <person name="Chapman S.B."/>
            <person name="Goldberg J."/>
            <person name="Griggs A."/>
            <person name="Gujja S."/>
            <person name="Hansen M."/>
            <person name="Howarth C."/>
            <person name="Imamovic A."/>
            <person name="Larimer J."/>
            <person name="McCowen C."/>
            <person name="Montmayeur A."/>
            <person name="Murphy C."/>
            <person name="Neiman D."/>
            <person name="Pearson M."/>
            <person name="Priest M."/>
            <person name="Roberts A."/>
            <person name="Saif S."/>
            <person name="Shea T."/>
            <person name="Sisk P."/>
            <person name="Sykes S."/>
            <person name="Wortman J."/>
            <person name="Nusbaum C."/>
            <person name="Birren B."/>
        </authorList>
    </citation>
    <scope>NUCLEOTIDE SEQUENCE [LARGE SCALE GENOMIC DNA]</scope>
    <source>
        <strain evidence="2 3">VS20</strain>
    </source>
</reference>
<feature type="region of interest" description="Disordered" evidence="1">
    <location>
        <begin position="1"/>
        <end position="23"/>
    </location>
</feature>
<dbReference type="OrthoDB" id="27483at2759"/>
<evidence type="ECO:0000256" key="1">
    <source>
        <dbReference type="SAM" id="MobiDB-lite"/>
    </source>
</evidence>
<gene>
    <name evidence="2" type="ORF">SDRG_13765</name>
</gene>
<feature type="compositionally biased region" description="Basic residues" evidence="1">
    <location>
        <begin position="1"/>
        <end position="15"/>
    </location>
</feature>
<dbReference type="Proteomes" id="UP000030762">
    <property type="component" value="Unassembled WGS sequence"/>
</dbReference>
<name>T0RFJ8_SAPDV</name>
<dbReference type="RefSeq" id="XP_008618085.1">
    <property type="nucleotide sequence ID" value="XM_008619863.1"/>
</dbReference>
<sequence>MTGQRKGSRKTKQSTHHAPTGKEQFEEAVELLRSATRHPSAPWLTFEMPHHVEPLLRVGTMDEWLGWPLCKYQAHQVMCANPTSEDGVAVVPAAHLAFESADWHQMLDAACQHLTAKFASQNAVSLELSHLVLDSKGSAASLVPARRPAHSMGTMYLLLPSHYKGGGMTLLNDGSKHTWKHDAFLTRLHCLAQATATTIFVDPITHGTRVLLVYHLLNASHSTHFKDAVAKLSAAASSMSFQVGALGLSQPNPKLSLETLLPVELDFVQALRASGDYDVVLAEHPIYVNFTGTYDIRLAGKKQKTDAWKPGHKGYGPRIHRFQALPGAPLPDAIAAGVQDLEVEVRLFEKSPLHYDNYQGTRYAIVFWPKCRRLDCASLADAVNALLHAAQQPCPSPNALLGQRSVIALADALLARLGRSDEVARPTYAQSLTTYGAALILLRHLPTVQRLVGKILRSGTSSTCFEKVASMLFKLLAAFGWEPLSEALHTMMRRWAATSCGLQRCYQLVARWAGAAPSPLGLKQPFAVELIVSLWSTIAAKFEHALDQEDDETSAKDARIVFASSLSLELYVTHPKRVRERWLANSLPDRAVAIVASFLGPIPTLRELVLGSAFDPLIDMPPGFAATLRPGSADHVDKHVYTDSILHVFFHADIDTIDHSLDTQAIAALLAIAATVQKVAVVLDRLSAGRRLALAPAIYRFARHWPHLASENVLRHCSRVLLRNATNNVAMRIFNGTGHVRQAPVQNAVAAISFFATYDRSNLHAFTEKWLCTVEPHAIGDVVIKLHVAGPAETDLIARLAHVYLDAVSGDGARLTDYALLEIDVPPCCESCTAFEAYLRDPLRITFNFGDWKACNHILAIILSHPLQLEVQDTASPSHDDSFWCEHDPYDQVAAVFARKVRQPGQATPAHITTIVKAIETDNQASR</sequence>
<protein>
    <submittedName>
        <fullName evidence="2">Uncharacterized protein</fullName>
    </submittedName>
</protein>